<evidence type="ECO:0000256" key="1">
    <source>
        <dbReference type="SAM" id="MobiDB-lite"/>
    </source>
</evidence>
<feature type="region of interest" description="Disordered" evidence="1">
    <location>
        <begin position="46"/>
        <end position="66"/>
    </location>
</feature>
<proteinExistence type="predicted"/>
<evidence type="ECO:0000313" key="2">
    <source>
        <dbReference type="EMBL" id="KAK4132596.1"/>
    </source>
</evidence>
<name>A0AAN6UH87_9PEZI</name>
<gene>
    <name evidence="2" type="ORF">BT67DRAFT_443789</name>
</gene>
<protein>
    <submittedName>
        <fullName evidence="2">Uncharacterized protein</fullName>
    </submittedName>
</protein>
<dbReference type="AlphaFoldDB" id="A0AAN6UH87"/>
<sequence length="274" mass="30405">MCIRLHIHRMACDVRPFLAIARHSRQGRLSIQHINPYATPLQCPHHHHRRHSSHWHPEPGAGAGTGAGAKAMTGNCPHNGCCALQTLDLPCDCDGGPRPHAWDDHGNVEGLTRCAHFRDYHQYVFQAHPAVVAAGGAEQSHDAGEDGWAQYPVLDGWVAGEAEAADLRGRDDGRLTDWFCEGEEWRRARDAMFKVGRMLDVVVRRADRYQEVLCAALSGPDGEDGVDEEELSRVREEMAKVWSDAWVSVSGEAVLLLRPETNHSWDEKVCSVSS</sequence>
<evidence type="ECO:0000313" key="3">
    <source>
        <dbReference type="Proteomes" id="UP001304895"/>
    </source>
</evidence>
<reference evidence="2" key="1">
    <citation type="journal article" date="2023" name="Mol. Phylogenet. Evol.">
        <title>Genome-scale phylogeny and comparative genomics of the fungal order Sordariales.</title>
        <authorList>
            <person name="Hensen N."/>
            <person name="Bonometti L."/>
            <person name="Westerberg I."/>
            <person name="Brannstrom I.O."/>
            <person name="Guillou S."/>
            <person name="Cros-Aarteil S."/>
            <person name="Calhoun S."/>
            <person name="Haridas S."/>
            <person name="Kuo A."/>
            <person name="Mondo S."/>
            <person name="Pangilinan J."/>
            <person name="Riley R."/>
            <person name="LaButti K."/>
            <person name="Andreopoulos B."/>
            <person name="Lipzen A."/>
            <person name="Chen C."/>
            <person name="Yan M."/>
            <person name="Daum C."/>
            <person name="Ng V."/>
            <person name="Clum A."/>
            <person name="Steindorff A."/>
            <person name="Ohm R.A."/>
            <person name="Martin F."/>
            <person name="Silar P."/>
            <person name="Natvig D.O."/>
            <person name="Lalanne C."/>
            <person name="Gautier V."/>
            <person name="Ament-Velasquez S.L."/>
            <person name="Kruys A."/>
            <person name="Hutchinson M.I."/>
            <person name="Powell A.J."/>
            <person name="Barry K."/>
            <person name="Miller A.N."/>
            <person name="Grigoriev I.V."/>
            <person name="Debuchy R."/>
            <person name="Gladieux P."/>
            <person name="Hiltunen Thoren M."/>
            <person name="Johannesson H."/>
        </authorList>
    </citation>
    <scope>NUCLEOTIDE SEQUENCE</scope>
    <source>
        <strain evidence="2">CBS 123565</strain>
    </source>
</reference>
<accession>A0AAN6UH87</accession>
<dbReference type="Proteomes" id="UP001304895">
    <property type="component" value="Unassembled WGS sequence"/>
</dbReference>
<organism evidence="2 3">
    <name type="scientific">Trichocladium antarcticum</name>
    <dbReference type="NCBI Taxonomy" id="1450529"/>
    <lineage>
        <taxon>Eukaryota</taxon>
        <taxon>Fungi</taxon>
        <taxon>Dikarya</taxon>
        <taxon>Ascomycota</taxon>
        <taxon>Pezizomycotina</taxon>
        <taxon>Sordariomycetes</taxon>
        <taxon>Sordariomycetidae</taxon>
        <taxon>Sordariales</taxon>
        <taxon>Chaetomiaceae</taxon>
        <taxon>Trichocladium</taxon>
    </lineage>
</organism>
<keyword evidence="3" id="KW-1185">Reference proteome</keyword>
<dbReference type="EMBL" id="MU853417">
    <property type="protein sequence ID" value="KAK4132596.1"/>
    <property type="molecule type" value="Genomic_DNA"/>
</dbReference>
<comment type="caution">
    <text evidence="2">The sequence shown here is derived from an EMBL/GenBank/DDBJ whole genome shotgun (WGS) entry which is preliminary data.</text>
</comment>
<reference evidence="2" key="2">
    <citation type="submission" date="2023-05" db="EMBL/GenBank/DDBJ databases">
        <authorList>
            <consortium name="Lawrence Berkeley National Laboratory"/>
            <person name="Steindorff A."/>
            <person name="Hensen N."/>
            <person name="Bonometti L."/>
            <person name="Westerberg I."/>
            <person name="Brannstrom I.O."/>
            <person name="Guillou S."/>
            <person name="Cros-Aarteil S."/>
            <person name="Calhoun S."/>
            <person name="Haridas S."/>
            <person name="Kuo A."/>
            <person name="Mondo S."/>
            <person name="Pangilinan J."/>
            <person name="Riley R."/>
            <person name="Labutti K."/>
            <person name="Andreopoulos B."/>
            <person name="Lipzen A."/>
            <person name="Chen C."/>
            <person name="Yanf M."/>
            <person name="Daum C."/>
            <person name="Ng V."/>
            <person name="Clum A."/>
            <person name="Ohm R."/>
            <person name="Martin F."/>
            <person name="Silar P."/>
            <person name="Natvig D."/>
            <person name="Lalanne C."/>
            <person name="Gautier V."/>
            <person name="Ament-Velasquez S.L."/>
            <person name="Kruys A."/>
            <person name="Hutchinson M.I."/>
            <person name="Powell A.J."/>
            <person name="Barry K."/>
            <person name="Miller A.N."/>
            <person name="Grigoriev I.V."/>
            <person name="Debuchy R."/>
            <person name="Gladieux P."/>
            <person name="Thoren M.H."/>
            <person name="Johannesson H."/>
        </authorList>
    </citation>
    <scope>NUCLEOTIDE SEQUENCE</scope>
    <source>
        <strain evidence="2">CBS 123565</strain>
    </source>
</reference>